<feature type="domain" description="Bacterial microcompartment" evidence="3">
    <location>
        <begin position="36"/>
        <end position="98"/>
    </location>
</feature>
<evidence type="ECO:0000259" key="3">
    <source>
        <dbReference type="SMART" id="SM00877"/>
    </source>
</evidence>
<accession>A0A415DX53</accession>
<evidence type="ECO:0000313" key="4">
    <source>
        <dbReference type="EMBL" id="RHJ85175.1"/>
    </source>
</evidence>
<dbReference type="EMBL" id="QRMS01000005">
    <property type="protein sequence ID" value="RHJ85175.1"/>
    <property type="molecule type" value="Genomic_DNA"/>
</dbReference>
<keyword evidence="5" id="KW-1185">Reference proteome</keyword>
<organism evidence="4 5">
    <name type="scientific">Emergencia timonensis</name>
    <dbReference type="NCBI Taxonomy" id="1776384"/>
    <lineage>
        <taxon>Bacteria</taxon>
        <taxon>Bacillati</taxon>
        <taxon>Bacillota</taxon>
        <taxon>Clostridia</taxon>
        <taxon>Peptostreptococcales</taxon>
        <taxon>Anaerovoracaceae</taxon>
        <taxon>Emergencia</taxon>
    </lineage>
</organism>
<protein>
    <submittedName>
        <fullName evidence="4">BMC domain-containing protein</fullName>
    </submittedName>
</protein>
<dbReference type="InterPro" id="IPR000249">
    <property type="entry name" value="BMC_dom"/>
</dbReference>
<dbReference type="Proteomes" id="UP000284841">
    <property type="component" value="Unassembled WGS sequence"/>
</dbReference>
<gene>
    <name evidence="4" type="ORF">DW099_15875</name>
</gene>
<dbReference type="OrthoDB" id="3182611at2"/>
<comment type="subcellular location">
    <subcellularLocation>
        <location evidence="1">Bacterial microcompartment</location>
    </subcellularLocation>
</comment>
<dbReference type="GeneID" id="83002610"/>
<reference evidence="4 5" key="1">
    <citation type="submission" date="2018-08" db="EMBL/GenBank/DDBJ databases">
        <title>A genome reference for cultivated species of the human gut microbiota.</title>
        <authorList>
            <person name="Zou Y."/>
            <person name="Xue W."/>
            <person name="Luo G."/>
        </authorList>
    </citation>
    <scope>NUCLEOTIDE SEQUENCE [LARGE SCALE GENOMIC DNA]</scope>
    <source>
        <strain evidence="4 5">AM07-24</strain>
    </source>
</reference>
<dbReference type="Gene3D" id="3.30.70.1710">
    <property type="match status" value="1"/>
</dbReference>
<dbReference type="AlphaFoldDB" id="A0A415DX53"/>
<evidence type="ECO:0000256" key="2">
    <source>
        <dbReference type="ARBA" id="ARBA00024446"/>
    </source>
</evidence>
<keyword evidence="2" id="KW-1283">Bacterial microcompartment</keyword>
<dbReference type="RefSeq" id="WP_067532556.1">
    <property type="nucleotide sequence ID" value="NZ_AP025567.1"/>
</dbReference>
<comment type="caution">
    <text evidence="4">The sequence shown here is derived from an EMBL/GenBank/DDBJ whole genome shotgun (WGS) entry which is preliminary data.</text>
</comment>
<dbReference type="SMART" id="SM00877">
    <property type="entry name" value="BMC"/>
    <property type="match status" value="1"/>
</dbReference>
<proteinExistence type="predicted"/>
<dbReference type="STRING" id="1776384.GCA_900086585_00182"/>
<dbReference type="GO" id="GO:0031469">
    <property type="term" value="C:bacterial microcompartment"/>
    <property type="evidence" value="ECO:0007669"/>
    <property type="project" value="UniProtKB-SubCell"/>
</dbReference>
<name>A0A415DX53_9FIRM</name>
<dbReference type="InterPro" id="IPR037233">
    <property type="entry name" value="CcmK-like_sf"/>
</dbReference>
<dbReference type="SUPFAM" id="SSF143414">
    <property type="entry name" value="CcmK-like"/>
    <property type="match status" value="1"/>
</dbReference>
<evidence type="ECO:0000313" key="5">
    <source>
        <dbReference type="Proteomes" id="UP000284841"/>
    </source>
</evidence>
<sequence>MKCAVIHRPSEAALSLIARKVRDKALRDIIENGHVESIGICQGTVLEIIVASDVAEKTADVFAGEIDGSCPQHMTCLAVIGKTSAVAAAMDAIKAIQF</sequence>
<evidence type="ECO:0000256" key="1">
    <source>
        <dbReference type="ARBA" id="ARBA00024322"/>
    </source>
</evidence>